<dbReference type="AlphaFoldDB" id="A0A5A8F2T0"/>
<gene>
    <name evidence="1" type="ORF">FHQ18_07615</name>
</gene>
<name>A0A5A8F2T0_9BACT</name>
<dbReference type="EMBL" id="VFJB01000005">
    <property type="protein sequence ID" value="KAA0258252.1"/>
    <property type="molecule type" value="Genomic_DNA"/>
</dbReference>
<comment type="caution">
    <text evidence="1">The sequence shown here is derived from an EMBL/GenBank/DDBJ whole genome shotgun (WGS) entry which is preliminary data.</text>
</comment>
<proteinExistence type="predicted"/>
<evidence type="ECO:0000313" key="1">
    <source>
        <dbReference type="EMBL" id="KAA0258252.1"/>
    </source>
</evidence>
<reference evidence="1 2" key="1">
    <citation type="submission" date="2019-06" db="EMBL/GenBank/DDBJ databases">
        <title>Genomic insights into carbon and energy metabolism of Deferribacter autotrophicus revealed new metabolic traits in the phylum Deferribacteres.</title>
        <authorList>
            <person name="Slobodkin A.I."/>
            <person name="Slobodkina G.B."/>
            <person name="Allioux M."/>
            <person name="Alain K."/>
            <person name="Jebbar M."/>
            <person name="Shadrin V."/>
            <person name="Kublanov I.V."/>
            <person name="Toshchakov S.V."/>
            <person name="Bonch-Osmolovskaya E.A."/>
        </authorList>
    </citation>
    <scope>NUCLEOTIDE SEQUENCE [LARGE SCALE GENOMIC DNA]</scope>
    <source>
        <strain evidence="1 2">SL50</strain>
    </source>
</reference>
<keyword evidence="2" id="KW-1185">Reference proteome</keyword>
<protein>
    <submittedName>
        <fullName evidence="1">Uncharacterized protein</fullName>
    </submittedName>
</protein>
<dbReference type="RefSeq" id="WP_149266572.1">
    <property type="nucleotide sequence ID" value="NZ_VFJB01000005.1"/>
</dbReference>
<sequence length="60" mass="7584">MKKDFKKFKEHDDLDRRTNNLKEFKKLAEFLKDFRNDDEEPELTAIKMEEFFERKWKELN</sequence>
<evidence type="ECO:0000313" key="2">
    <source>
        <dbReference type="Proteomes" id="UP000322876"/>
    </source>
</evidence>
<accession>A0A5A8F2T0</accession>
<organism evidence="1 2">
    <name type="scientific">Deferribacter autotrophicus</name>
    <dbReference type="NCBI Taxonomy" id="500465"/>
    <lineage>
        <taxon>Bacteria</taxon>
        <taxon>Pseudomonadati</taxon>
        <taxon>Deferribacterota</taxon>
        <taxon>Deferribacteres</taxon>
        <taxon>Deferribacterales</taxon>
        <taxon>Deferribacteraceae</taxon>
        <taxon>Deferribacter</taxon>
    </lineage>
</organism>
<dbReference type="Proteomes" id="UP000322876">
    <property type="component" value="Unassembled WGS sequence"/>
</dbReference>